<feature type="domain" description="Spore germination GerAC-like C-terminal" evidence="8">
    <location>
        <begin position="197"/>
        <end position="371"/>
    </location>
</feature>
<gene>
    <name evidence="10" type="ORF">QWT69_13455</name>
</gene>
<evidence type="ECO:0000259" key="9">
    <source>
        <dbReference type="Pfam" id="PF25198"/>
    </source>
</evidence>
<keyword evidence="4" id="KW-0732">Signal</keyword>
<evidence type="ECO:0000256" key="6">
    <source>
        <dbReference type="ARBA" id="ARBA00023139"/>
    </source>
</evidence>
<proteinExistence type="inferred from homology"/>
<evidence type="ECO:0000256" key="2">
    <source>
        <dbReference type="ARBA" id="ARBA00007886"/>
    </source>
</evidence>
<comment type="similarity">
    <text evidence="2">Belongs to the GerABKC lipoprotein family.</text>
</comment>
<evidence type="ECO:0000256" key="3">
    <source>
        <dbReference type="ARBA" id="ARBA00022544"/>
    </source>
</evidence>
<dbReference type="Proteomes" id="UP001303902">
    <property type="component" value="Chromosome"/>
</dbReference>
<dbReference type="PROSITE" id="PS51257">
    <property type="entry name" value="PROKAR_LIPOPROTEIN"/>
    <property type="match status" value="1"/>
</dbReference>
<dbReference type="EMBL" id="CP129118">
    <property type="protein sequence ID" value="WOV86869.1"/>
    <property type="molecule type" value="Genomic_DNA"/>
</dbReference>
<dbReference type="InterPro" id="IPR046953">
    <property type="entry name" value="Spore_GerAC-like_C"/>
</dbReference>
<dbReference type="PANTHER" id="PTHR35789">
    <property type="entry name" value="SPORE GERMINATION PROTEIN B3"/>
    <property type="match status" value="1"/>
</dbReference>
<dbReference type="RefSeq" id="WP_317966416.1">
    <property type="nucleotide sequence ID" value="NZ_CP129118.1"/>
</dbReference>
<evidence type="ECO:0000256" key="7">
    <source>
        <dbReference type="ARBA" id="ARBA00023288"/>
    </source>
</evidence>
<name>A0ABZ0L687_9BACL</name>
<sequence length="374" mass="41874">MKRILCFSVLILLGISLTGCAEVKLLERVGLTTLIGFDLGEKEDVETTAVVRQVGTNLESTVSIISAENETTEGTGSKINYRTAEKIVSGQVRGVLFGEELAKKGIGHYIDTMLKNPTISDGIYLTVVEGEARPVLEFQYANIPEIGEHIYKLLKQNIQNEQMVSSTLHEVAFDYYTVGRDIAIPIIKRDQELVSISGIALFDSSKMVGTLSVEDSFYVKLGQENFRAGRNEIIIKGDDLPSSLLPTQVDEISIVFDPIKTKKKVKLVNPEQLEFDIHIKMQARILEIKQNINVGQAKNAELLEKAINKRLESEIGRVIAYSQEVGSDIYGLGEYYRSVVRHSNLTEEKWHELYKDLNVNIDVDFTLIRSGVFE</sequence>
<evidence type="ECO:0000256" key="5">
    <source>
        <dbReference type="ARBA" id="ARBA00023136"/>
    </source>
</evidence>
<comment type="subcellular location">
    <subcellularLocation>
        <location evidence="1">Membrane</location>
        <topology evidence="1">Lipid-anchor</topology>
    </subcellularLocation>
</comment>
<dbReference type="Pfam" id="PF25198">
    <property type="entry name" value="Spore_GerAC_N"/>
    <property type="match status" value="1"/>
</dbReference>
<reference evidence="10 11" key="1">
    <citation type="submission" date="2023-06" db="EMBL/GenBank/DDBJ databases">
        <title>Sporosarcina sp. nov., isolated from Korean tranditional fermented seafood 'Jeotgal'.</title>
        <authorList>
            <person name="Yang A.I."/>
            <person name="Shin N.-R."/>
        </authorList>
    </citation>
    <scope>NUCLEOTIDE SEQUENCE [LARGE SCALE GENOMIC DNA]</scope>
    <source>
        <strain evidence="10 11">T2O-4</strain>
    </source>
</reference>
<keyword evidence="11" id="KW-1185">Reference proteome</keyword>
<keyword evidence="3" id="KW-0309">Germination</keyword>
<evidence type="ECO:0000256" key="1">
    <source>
        <dbReference type="ARBA" id="ARBA00004635"/>
    </source>
</evidence>
<evidence type="ECO:0000256" key="4">
    <source>
        <dbReference type="ARBA" id="ARBA00022729"/>
    </source>
</evidence>
<dbReference type="NCBIfam" id="TIGR02887">
    <property type="entry name" value="spore_ger_x_C"/>
    <property type="match status" value="1"/>
</dbReference>
<dbReference type="PANTHER" id="PTHR35789:SF1">
    <property type="entry name" value="SPORE GERMINATION PROTEIN B3"/>
    <property type="match status" value="1"/>
</dbReference>
<evidence type="ECO:0000313" key="11">
    <source>
        <dbReference type="Proteomes" id="UP001303902"/>
    </source>
</evidence>
<dbReference type="InterPro" id="IPR008844">
    <property type="entry name" value="Spore_GerAC-like"/>
</dbReference>
<dbReference type="InterPro" id="IPR057336">
    <property type="entry name" value="GerAC_N"/>
</dbReference>
<evidence type="ECO:0000259" key="8">
    <source>
        <dbReference type="Pfam" id="PF05504"/>
    </source>
</evidence>
<keyword evidence="7" id="KW-0449">Lipoprotein</keyword>
<evidence type="ECO:0000313" key="10">
    <source>
        <dbReference type="EMBL" id="WOV86869.1"/>
    </source>
</evidence>
<keyword evidence="5" id="KW-0472">Membrane</keyword>
<dbReference type="Pfam" id="PF05504">
    <property type="entry name" value="Spore_GerAC"/>
    <property type="match status" value="1"/>
</dbReference>
<dbReference type="InterPro" id="IPR038501">
    <property type="entry name" value="Spore_GerAC_C_sf"/>
</dbReference>
<organism evidence="10 11">
    <name type="scientific">Sporosarcina oncorhynchi</name>
    <dbReference type="NCBI Taxonomy" id="3056444"/>
    <lineage>
        <taxon>Bacteria</taxon>
        <taxon>Bacillati</taxon>
        <taxon>Bacillota</taxon>
        <taxon>Bacilli</taxon>
        <taxon>Bacillales</taxon>
        <taxon>Caryophanaceae</taxon>
        <taxon>Sporosarcina</taxon>
    </lineage>
</organism>
<protein>
    <submittedName>
        <fullName evidence="10">Ger(X)C family spore germination protein</fullName>
    </submittedName>
</protein>
<feature type="domain" description="Spore germination protein N-terminal" evidence="9">
    <location>
        <begin position="24"/>
        <end position="188"/>
    </location>
</feature>
<accession>A0ABZ0L687</accession>
<keyword evidence="6" id="KW-0564">Palmitate</keyword>
<dbReference type="Gene3D" id="3.30.300.210">
    <property type="entry name" value="Nutrient germinant receptor protein C, domain 3"/>
    <property type="match status" value="1"/>
</dbReference>